<feature type="transmembrane region" description="Helical" evidence="5">
    <location>
        <begin position="88"/>
        <end position="109"/>
    </location>
</feature>
<dbReference type="EMBL" id="HBIP01032512">
    <property type="protein sequence ID" value="CAE0504726.1"/>
    <property type="molecule type" value="Transcribed_RNA"/>
</dbReference>
<feature type="domain" description="Sugar phosphate transporter" evidence="6">
    <location>
        <begin position="24"/>
        <end position="305"/>
    </location>
</feature>
<sequence length="336" mass="37104">MPAETGKVDKLSLRRELALQYGCMLLWVTLSAAVILINKYVLSFSGFPYPIALTCSHMLFCSALVFLLVRLGWFEVTPISNDMYVRGIIPVGVLFAGTLWAGNSAYLYLSVSFIQMLKASMPVVVFLVGVIFGTECFTFTTALNMIVVGTGIAIASYGEILFVPIGVMLQVASICTESIRLTLVQILLQRRGIKMSPISTLYHIAPCCFVFLALPFTYIELPRMLGDPRLNVNLPLLLLSAFTAFALNIAVFLLIGKTSALTMNVAGVIKDWLLILLSVLLYGSPVTKTQLCGYGLAFLGVCVYNYRKVQDQVKDKQESMQLELKPKHLEAQDGRR</sequence>
<dbReference type="InterPro" id="IPR050186">
    <property type="entry name" value="TPT_transporter"/>
</dbReference>
<dbReference type="Pfam" id="PF03151">
    <property type="entry name" value="TPT"/>
    <property type="match status" value="1"/>
</dbReference>
<dbReference type="InterPro" id="IPR004853">
    <property type="entry name" value="Sugar_P_trans_dom"/>
</dbReference>
<evidence type="ECO:0000259" key="6">
    <source>
        <dbReference type="Pfam" id="PF03151"/>
    </source>
</evidence>
<dbReference type="GO" id="GO:0016020">
    <property type="term" value="C:membrane"/>
    <property type="evidence" value="ECO:0007669"/>
    <property type="project" value="UniProtKB-SubCell"/>
</dbReference>
<evidence type="ECO:0000256" key="2">
    <source>
        <dbReference type="ARBA" id="ARBA00022692"/>
    </source>
</evidence>
<proteinExistence type="predicted"/>
<dbReference type="InterPro" id="IPR037185">
    <property type="entry name" value="EmrE-like"/>
</dbReference>
<protein>
    <recommendedName>
        <fullName evidence="6">Sugar phosphate transporter domain-containing protein</fullName>
    </recommendedName>
</protein>
<evidence type="ECO:0000256" key="3">
    <source>
        <dbReference type="ARBA" id="ARBA00022989"/>
    </source>
</evidence>
<accession>A0A7S3R7K8</accession>
<dbReference type="PANTHER" id="PTHR11132">
    <property type="entry name" value="SOLUTE CARRIER FAMILY 35"/>
    <property type="match status" value="1"/>
</dbReference>
<feature type="transmembrane region" description="Helical" evidence="5">
    <location>
        <begin position="234"/>
        <end position="254"/>
    </location>
</feature>
<feature type="transmembrane region" description="Helical" evidence="5">
    <location>
        <begin position="160"/>
        <end position="188"/>
    </location>
</feature>
<organism evidence="7">
    <name type="scientific">Dunaliella tertiolecta</name>
    <name type="common">Green alga</name>
    <dbReference type="NCBI Taxonomy" id="3047"/>
    <lineage>
        <taxon>Eukaryota</taxon>
        <taxon>Viridiplantae</taxon>
        <taxon>Chlorophyta</taxon>
        <taxon>core chlorophytes</taxon>
        <taxon>Chlorophyceae</taxon>
        <taxon>CS clade</taxon>
        <taxon>Chlamydomonadales</taxon>
        <taxon>Dunaliellaceae</taxon>
        <taxon>Dunaliella</taxon>
    </lineage>
</organism>
<evidence type="ECO:0000256" key="5">
    <source>
        <dbReference type="SAM" id="Phobius"/>
    </source>
</evidence>
<name>A0A7S3R7K8_DUNTE</name>
<dbReference type="SUPFAM" id="SSF103481">
    <property type="entry name" value="Multidrug resistance efflux transporter EmrE"/>
    <property type="match status" value="1"/>
</dbReference>
<feature type="transmembrane region" description="Helical" evidence="5">
    <location>
        <begin position="200"/>
        <end position="219"/>
    </location>
</feature>
<keyword evidence="4 5" id="KW-0472">Membrane</keyword>
<keyword evidence="2 5" id="KW-0812">Transmembrane</keyword>
<keyword evidence="3 5" id="KW-1133">Transmembrane helix</keyword>
<evidence type="ECO:0000256" key="4">
    <source>
        <dbReference type="ARBA" id="ARBA00023136"/>
    </source>
</evidence>
<gene>
    <name evidence="7" type="ORF">DTER00134_LOCUS19799</name>
</gene>
<evidence type="ECO:0000256" key="1">
    <source>
        <dbReference type="ARBA" id="ARBA00004141"/>
    </source>
</evidence>
<dbReference type="AlphaFoldDB" id="A0A7S3R7K8"/>
<evidence type="ECO:0000313" key="7">
    <source>
        <dbReference type="EMBL" id="CAE0504726.1"/>
    </source>
</evidence>
<feature type="transmembrane region" description="Helical" evidence="5">
    <location>
        <begin position="121"/>
        <end position="154"/>
    </location>
</feature>
<comment type="subcellular location">
    <subcellularLocation>
        <location evidence="1">Membrane</location>
        <topology evidence="1">Multi-pass membrane protein</topology>
    </subcellularLocation>
</comment>
<reference evidence="7" key="1">
    <citation type="submission" date="2021-01" db="EMBL/GenBank/DDBJ databases">
        <authorList>
            <person name="Corre E."/>
            <person name="Pelletier E."/>
            <person name="Niang G."/>
            <person name="Scheremetjew M."/>
            <person name="Finn R."/>
            <person name="Kale V."/>
            <person name="Holt S."/>
            <person name="Cochrane G."/>
            <person name="Meng A."/>
            <person name="Brown T."/>
            <person name="Cohen L."/>
        </authorList>
    </citation>
    <scope>NUCLEOTIDE SEQUENCE</scope>
    <source>
        <strain evidence="7">CCMP1320</strain>
    </source>
</reference>
<feature type="transmembrane region" description="Helical" evidence="5">
    <location>
        <begin position="49"/>
        <end position="68"/>
    </location>
</feature>
<feature type="transmembrane region" description="Helical" evidence="5">
    <location>
        <begin position="18"/>
        <end position="37"/>
    </location>
</feature>